<feature type="signal peptide" evidence="1">
    <location>
        <begin position="1"/>
        <end position="21"/>
    </location>
</feature>
<comment type="caution">
    <text evidence="2">The sequence shown here is derived from an EMBL/GenBank/DDBJ whole genome shotgun (WGS) entry which is preliminary data.</text>
</comment>
<evidence type="ECO:0008006" key="4">
    <source>
        <dbReference type="Google" id="ProtNLM"/>
    </source>
</evidence>
<dbReference type="Proteomes" id="UP000249185">
    <property type="component" value="Unassembled WGS sequence"/>
</dbReference>
<dbReference type="AlphaFoldDB" id="A0A2W5QJM3"/>
<dbReference type="EMBL" id="QFPW01000002">
    <property type="protein sequence ID" value="PZQ51680.1"/>
    <property type="molecule type" value="Genomic_DNA"/>
</dbReference>
<proteinExistence type="predicted"/>
<evidence type="ECO:0000313" key="3">
    <source>
        <dbReference type="Proteomes" id="UP000249185"/>
    </source>
</evidence>
<evidence type="ECO:0000313" key="2">
    <source>
        <dbReference type="EMBL" id="PZQ51680.1"/>
    </source>
</evidence>
<evidence type="ECO:0000256" key="1">
    <source>
        <dbReference type="SAM" id="SignalP"/>
    </source>
</evidence>
<keyword evidence="1" id="KW-0732">Signal</keyword>
<reference evidence="2 3" key="1">
    <citation type="submission" date="2017-08" db="EMBL/GenBank/DDBJ databases">
        <title>Infants hospitalized years apart are colonized by the same room-sourced microbial strains.</title>
        <authorList>
            <person name="Brooks B."/>
            <person name="Olm M.R."/>
            <person name="Firek B.A."/>
            <person name="Baker R."/>
            <person name="Thomas B.C."/>
            <person name="Morowitz M.J."/>
            <person name="Banfield J.F."/>
        </authorList>
    </citation>
    <scope>NUCLEOTIDE SEQUENCE [LARGE SCALE GENOMIC DNA]</scope>
    <source>
        <strain evidence="2">S2_005_002_R2_34</strain>
    </source>
</reference>
<organism evidence="2 3">
    <name type="scientific">Rhodovulum sulfidophilum</name>
    <name type="common">Rhodobacter sulfidophilus</name>
    <dbReference type="NCBI Taxonomy" id="35806"/>
    <lineage>
        <taxon>Bacteria</taxon>
        <taxon>Pseudomonadati</taxon>
        <taxon>Pseudomonadota</taxon>
        <taxon>Alphaproteobacteria</taxon>
        <taxon>Rhodobacterales</taxon>
        <taxon>Paracoccaceae</taxon>
        <taxon>Rhodovulum</taxon>
    </lineage>
</organism>
<name>A0A2W5QJM3_RHOSU</name>
<feature type="chain" id="PRO_5016100134" description="PepSY domain-containing protein" evidence="1">
    <location>
        <begin position="22"/>
        <end position="89"/>
    </location>
</feature>
<gene>
    <name evidence="2" type="ORF">DI556_05880</name>
</gene>
<accession>A0A2W5QJM3</accession>
<protein>
    <recommendedName>
        <fullName evidence="4">PepSY domain-containing protein</fullName>
    </recommendedName>
</protein>
<sequence>MRKLCAAMSIAMAMAGGVALAQEDTIEEMASEAEVASVNETIAKIGCEAEEVEKESPTLFELDDAECAIGQYDIKLDENFNIISMTRDE</sequence>